<comment type="caution">
    <text evidence="3">The sequence shown here is derived from an EMBL/GenBank/DDBJ whole genome shotgun (WGS) entry which is preliminary data.</text>
</comment>
<dbReference type="AlphaFoldDB" id="A0A0F2T9Y4"/>
<dbReference type="Pfam" id="PF07977">
    <property type="entry name" value="FabA"/>
    <property type="match status" value="1"/>
</dbReference>
<dbReference type="SUPFAM" id="SSF54637">
    <property type="entry name" value="Thioesterase/thiol ester dehydrase-isomerase"/>
    <property type="match status" value="1"/>
</dbReference>
<dbReference type="EMBL" id="JZKH01000078">
    <property type="protein sequence ID" value="KJS59125.1"/>
    <property type="molecule type" value="Genomic_DNA"/>
</dbReference>
<protein>
    <submittedName>
        <fullName evidence="3">3-hydroxyacyl-ACP dehydratase</fullName>
    </submittedName>
</protein>
<accession>A0A0F2T9Y4</accession>
<proteinExistence type="inferred from homology"/>
<dbReference type="Proteomes" id="UP000033699">
    <property type="component" value="Unassembled WGS sequence"/>
</dbReference>
<evidence type="ECO:0000313" key="3">
    <source>
        <dbReference type="EMBL" id="KJS59125.1"/>
    </source>
</evidence>
<dbReference type="RefSeq" id="WP_045702203.1">
    <property type="nucleotide sequence ID" value="NZ_JZKH01000078.1"/>
</dbReference>
<sequence>MTGQVEIRGRLPHRFPMLLVDRVLDVEPGQRITAIKAVTCNEPWYAELGPDTPPEGFGYPQSLLVESWCQSAGLLGTWDDPNPDVLSGKVMLFGSMSGVQFHGQVLPGDVLEHRVRVSRAVGDTVIFEGESLVDGQPVLTVASVVVAMRPAEVLRPGESASA</sequence>
<dbReference type="PANTHER" id="PTHR30272:SF1">
    <property type="entry name" value="3-HYDROXYACYL-[ACYL-CARRIER-PROTEIN] DEHYDRATASE"/>
    <property type="match status" value="1"/>
</dbReference>
<evidence type="ECO:0000256" key="2">
    <source>
        <dbReference type="ARBA" id="ARBA00023239"/>
    </source>
</evidence>
<keyword evidence="2" id="KW-0456">Lyase</keyword>
<dbReference type="InterPro" id="IPR013114">
    <property type="entry name" value="FabA_FabZ"/>
</dbReference>
<organism evidence="3 4">
    <name type="scientific">Streptomyces rubellomurinus (strain ATCC 31215)</name>
    <dbReference type="NCBI Taxonomy" id="359131"/>
    <lineage>
        <taxon>Bacteria</taxon>
        <taxon>Bacillati</taxon>
        <taxon>Actinomycetota</taxon>
        <taxon>Actinomycetes</taxon>
        <taxon>Kitasatosporales</taxon>
        <taxon>Streptomycetaceae</taxon>
        <taxon>Streptomyces</taxon>
    </lineage>
</organism>
<dbReference type="CDD" id="cd01288">
    <property type="entry name" value="FabZ"/>
    <property type="match status" value="1"/>
</dbReference>
<dbReference type="PANTHER" id="PTHR30272">
    <property type="entry name" value="3-HYDROXYACYL-[ACYL-CARRIER-PROTEIN] DEHYDRATASE"/>
    <property type="match status" value="1"/>
</dbReference>
<dbReference type="Gene3D" id="3.10.129.10">
    <property type="entry name" value="Hotdog Thioesterase"/>
    <property type="match status" value="1"/>
</dbReference>
<gene>
    <name evidence="3" type="ORF">VM95_28965</name>
</gene>
<dbReference type="PATRIC" id="fig|359131.3.peg.7161"/>
<dbReference type="GO" id="GO:0016829">
    <property type="term" value="F:lyase activity"/>
    <property type="evidence" value="ECO:0007669"/>
    <property type="project" value="UniProtKB-KW"/>
</dbReference>
<evidence type="ECO:0000256" key="1">
    <source>
        <dbReference type="ARBA" id="ARBA00009174"/>
    </source>
</evidence>
<dbReference type="InterPro" id="IPR029069">
    <property type="entry name" value="HotDog_dom_sf"/>
</dbReference>
<dbReference type="OrthoDB" id="9772788at2"/>
<name>A0A0F2T9Y4_STRR3</name>
<evidence type="ECO:0000313" key="4">
    <source>
        <dbReference type="Proteomes" id="UP000033699"/>
    </source>
</evidence>
<comment type="similarity">
    <text evidence="1">Belongs to the thioester dehydratase family. FabZ subfamily.</text>
</comment>
<keyword evidence="4" id="KW-1185">Reference proteome</keyword>
<reference evidence="3 4" key="1">
    <citation type="submission" date="2015-02" db="EMBL/GenBank/DDBJ databases">
        <authorList>
            <person name="Ju K.-S."/>
            <person name="Doroghazi J.R."/>
            <person name="Metcalf W."/>
        </authorList>
    </citation>
    <scope>NUCLEOTIDE SEQUENCE [LARGE SCALE GENOMIC DNA]</scope>
    <source>
        <strain evidence="3 4">ATCC 31215</strain>
    </source>
</reference>